<dbReference type="UniPathway" id="UPA00345"/>
<evidence type="ECO:0000256" key="8">
    <source>
        <dbReference type="NCBIfam" id="TIGR00038"/>
    </source>
</evidence>
<dbReference type="KEGG" id="tav:G4V39_08400"/>
<dbReference type="FunFam" id="2.40.50.140:FF:000009">
    <property type="entry name" value="Elongation factor P"/>
    <property type="match status" value="1"/>
</dbReference>
<dbReference type="SMART" id="SM00841">
    <property type="entry name" value="Elong-fact-P_C"/>
    <property type="match status" value="1"/>
</dbReference>
<evidence type="ECO:0000256" key="9">
    <source>
        <dbReference type="RuleBase" id="RU004389"/>
    </source>
</evidence>
<dbReference type="InterPro" id="IPR011768">
    <property type="entry name" value="Transl_elongation_fac_P"/>
</dbReference>
<dbReference type="PANTHER" id="PTHR30053">
    <property type="entry name" value="ELONGATION FACTOR P"/>
    <property type="match status" value="1"/>
</dbReference>
<dbReference type="GO" id="GO:0043043">
    <property type="term" value="P:peptide biosynthetic process"/>
    <property type="evidence" value="ECO:0007669"/>
    <property type="project" value="InterPro"/>
</dbReference>
<dbReference type="InterPro" id="IPR001059">
    <property type="entry name" value="Transl_elong_P/YeiP_cen"/>
</dbReference>
<dbReference type="InterPro" id="IPR015365">
    <property type="entry name" value="Elong-fact-P_C"/>
</dbReference>
<dbReference type="NCBIfam" id="TIGR00038">
    <property type="entry name" value="efp"/>
    <property type="match status" value="1"/>
</dbReference>
<dbReference type="InterPro" id="IPR013185">
    <property type="entry name" value="Transl_elong_KOW-like"/>
</dbReference>
<dbReference type="PANTHER" id="PTHR30053:SF12">
    <property type="entry name" value="ELONGATION FACTOR P (EF-P) FAMILY PROTEIN"/>
    <property type="match status" value="1"/>
</dbReference>
<dbReference type="CDD" id="cd05794">
    <property type="entry name" value="S1_EF-P_repeat_2"/>
    <property type="match status" value="1"/>
</dbReference>
<comment type="subcellular location">
    <subcellularLocation>
        <location evidence="1 7">Cytoplasm</location>
    </subcellularLocation>
</comment>
<comment type="pathway">
    <text evidence="2 7">Protein biosynthesis; polypeptide chain elongation.</text>
</comment>
<dbReference type="HAMAP" id="MF_00141">
    <property type="entry name" value="EF_P"/>
    <property type="match status" value="1"/>
</dbReference>
<dbReference type="CDD" id="cd04470">
    <property type="entry name" value="S1_EF-P_repeat_1"/>
    <property type="match status" value="1"/>
</dbReference>
<dbReference type="FunFam" id="2.30.30.30:FF:000003">
    <property type="entry name" value="Elongation factor P"/>
    <property type="match status" value="1"/>
</dbReference>
<dbReference type="Pfam" id="PF08207">
    <property type="entry name" value="EFP_N"/>
    <property type="match status" value="1"/>
</dbReference>
<dbReference type="PIRSF" id="PIRSF005901">
    <property type="entry name" value="EF-P"/>
    <property type="match status" value="1"/>
</dbReference>
<keyword evidence="11" id="KW-1185">Reference proteome</keyword>
<dbReference type="InterPro" id="IPR012340">
    <property type="entry name" value="NA-bd_OB-fold"/>
</dbReference>
<dbReference type="Pfam" id="PF01132">
    <property type="entry name" value="EFP"/>
    <property type="match status" value="1"/>
</dbReference>
<evidence type="ECO:0000256" key="4">
    <source>
        <dbReference type="ARBA" id="ARBA00022490"/>
    </source>
</evidence>
<dbReference type="InterPro" id="IPR014722">
    <property type="entry name" value="Rib_uL2_dom2"/>
</dbReference>
<proteinExistence type="inferred from homology"/>
<dbReference type="FunFam" id="2.40.50.140:FF:000004">
    <property type="entry name" value="Elongation factor P"/>
    <property type="match status" value="1"/>
</dbReference>
<protein>
    <recommendedName>
        <fullName evidence="7 8">Elongation factor P</fullName>
        <shortName evidence="7">EF-P</shortName>
    </recommendedName>
</protein>
<evidence type="ECO:0000256" key="6">
    <source>
        <dbReference type="ARBA" id="ARBA00022917"/>
    </source>
</evidence>
<dbReference type="SUPFAM" id="SSF50249">
    <property type="entry name" value="Nucleic acid-binding proteins"/>
    <property type="match status" value="2"/>
</dbReference>
<dbReference type="Pfam" id="PF09285">
    <property type="entry name" value="Elong-fact-P_C"/>
    <property type="match status" value="1"/>
</dbReference>
<keyword evidence="6 7" id="KW-0648">Protein biosynthesis</keyword>
<dbReference type="InterPro" id="IPR020599">
    <property type="entry name" value="Transl_elong_fac_P/YeiP"/>
</dbReference>
<dbReference type="Proteomes" id="UP000502179">
    <property type="component" value="Chromosome"/>
</dbReference>
<evidence type="ECO:0000313" key="10">
    <source>
        <dbReference type="EMBL" id="QIJ72289.1"/>
    </source>
</evidence>
<dbReference type="EMBL" id="CP048877">
    <property type="protein sequence ID" value="QIJ72289.1"/>
    <property type="molecule type" value="Genomic_DNA"/>
</dbReference>
<evidence type="ECO:0000256" key="2">
    <source>
        <dbReference type="ARBA" id="ARBA00004815"/>
    </source>
</evidence>
<reference evidence="10 11" key="1">
    <citation type="submission" date="2020-02" db="EMBL/GenBank/DDBJ databases">
        <title>Genome analysis of Thermosulfuriphilus ammonigenes ST65T, an anaerobic thermophilic chemolithoautotrophic bacterium isolated from a deep-sea hydrothermal vent.</title>
        <authorList>
            <person name="Slobodkina G."/>
            <person name="Allioux M."/>
            <person name="Merkel A."/>
            <person name="Alain K."/>
            <person name="Jebbar M."/>
            <person name="Slobodkin A."/>
        </authorList>
    </citation>
    <scope>NUCLEOTIDE SEQUENCE [LARGE SCALE GENOMIC DNA]</scope>
    <source>
        <strain evidence="10 11">ST65</strain>
    </source>
</reference>
<dbReference type="GO" id="GO:0003746">
    <property type="term" value="F:translation elongation factor activity"/>
    <property type="evidence" value="ECO:0007669"/>
    <property type="project" value="UniProtKB-UniRule"/>
</dbReference>
<evidence type="ECO:0000256" key="5">
    <source>
        <dbReference type="ARBA" id="ARBA00022768"/>
    </source>
</evidence>
<dbReference type="SUPFAM" id="SSF50104">
    <property type="entry name" value="Translation proteins SH3-like domain"/>
    <property type="match status" value="1"/>
</dbReference>
<sequence>MYDTSDLRKGLKIVIDGDPYVVVDVEFVKPGKGHAMYKTRLKNLITGYVLDKTYRSGEKLEPADVEEIEMQYLYKDGTTYYFMDNQTYDQIPVEEEVVGEAKRFLVENMNVEVLLFKGRPVGINLPNFVELRVVKADPWLKGDTVAGATKPVTLETGHQIQVPLFVKEGDIIKIDTRTGEYVERVKT</sequence>
<comment type="similarity">
    <text evidence="3 7 9">Belongs to the elongation factor P family.</text>
</comment>
<evidence type="ECO:0000313" key="11">
    <source>
        <dbReference type="Proteomes" id="UP000502179"/>
    </source>
</evidence>
<dbReference type="PROSITE" id="PS01275">
    <property type="entry name" value="EFP"/>
    <property type="match status" value="1"/>
</dbReference>
<dbReference type="InterPro" id="IPR008991">
    <property type="entry name" value="Translation_prot_SH3-like_sf"/>
</dbReference>
<evidence type="ECO:0000256" key="7">
    <source>
        <dbReference type="HAMAP-Rule" id="MF_00141"/>
    </source>
</evidence>
<keyword evidence="5 7" id="KW-0251">Elongation factor</keyword>
<dbReference type="SMART" id="SM01185">
    <property type="entry name" value="EFP"/>
    <property type="match status" value="1"/>
</dbReference>
<evidence type="ECO:0000256" key="1">
    <source>
        <dbReference type="ARBA" id="ARBA00004496"/>
    </source>
</evidence>
<dbReference type="Gene3D" id="2.40.50.140">
    <property type="entry name" value="Nucleic acid-binding proteins"/>
    <property type="match status" value="2"/>
</dbReference>
<dbReference type="AlphaFoldDB" id="A0A6G7PX72"/>
<dbReference type="GO" id="GO:0005829">
    <property type="term" value="C:cytosol"/>
    <property type="evidence" value="ECO:0007669"/>
    <property type="project" value="UniProtKB-ARBA"/>
</dbReference>
<organism evidence="10 11">
    <name type="scientific">Thermosulfuriphilus ammonigenes</name>
    <dbReference type="NCBI Taxonomy" id="1936021"/>
    <lineage>
        <taxon>Bacteria</taxon>
        <taxon>Pseudomonadati</taxon>
        <taxon>Thermodesulfobacteriota</taxon>
        <taxon>Thermodesulfobacteria</taxon>
        <taxon>Thermodesulfobacteriales</taxon>
        <taxon>Thermodesulfobacteriaceae</taxon>
        <taxon>Thermosulfuriphilus</taxon>
    </lineage>
</organism>
<accession>A0A6G7PX72</accession>
<dbReference type="Gene3D" id="2.30.30.30">
    <property type="match status" value="1"/>
</dbReference>
<comment type="function">
    <text evidence="7">Involved in peptide bond synthesis. Stimulates efficient translation and peptide-bond synthesis on native or reconstituted 70S ribosomes in vitro. Probably functions indirectly by altering the affinity of the ribosome for aminoacyl-tRNA, thus increasing their reactivity as acceptors for peptidyl transferase.</text>
</comment>
<dbReference type="NCBIfam" id="NF001810">
    <property type="entry name" value="PRK00529.1"/>
    <property type="match status" value="1"/>
</dbReference>
<gene>
    <name evidence="7 10" type="primary">efp</name>
    <name evidence="10" type="ORF">G4V39_08400</name>
</gene>
<name>A0A6G7PX72_9BACT</name>
<dbReference type="InterPro" id="IPR013852">
    <property type="entry name" value="Transl_elong_P/YeiP_CS"/>
</dbReference>
<evidence type="ECO:0000256" key="3">
    <source>
        <dbReference type="ARBA" id="ARBA00009479"/>
    </source>
</evidence>
<dbReference type="RefSeq" id="WP_166032507.1">
    <property type="nucleotide sequence ID" value="NZ_CP048877.1"/>
</dbReference>
<keyword evidence="4 7" id="KW-0963">Cytoplasm</keyword>